<comment type="caution">
    <text evidence="2">The sequence shown here is derived from an EMBL/GenBank/DDBJ whole genome shotgun (WGS) entry which is preliminary data.</text>
</comment>
<keyword evidence="3" id="KW-1185">Reference proteome</keyword>
<dbReference type="InterPro" id="IPR016181">
    <property type="entry name" value="Acyl_CoA_acyltransferase"/>
</dbReference>
<proteinExistence type="predicted"/>
<evidence type="ECO:0000313" key="3">
    <source>
        <dbReference type="Proteomes" id="UP000245762"/>
    </source>
</evidence>
<feature type="domain" description="BioF2-like acetyltransferase" evidence="1">
    <location>
        <begin position="122"/>
        <end position="270"/>
    </location>
</feature>
<dbReference type="AlphaFoldDB" id="A0A316KZL4"/>
<dbReference type="RefSeq" id="WP_109662505.1">
    <property type="nucleotide sequence ID" value="NZ_QGEG01000002.1"/>
</dbReference>
<organism evidence="2 3">
    <name type="scientific">Flagellimonas aquimarina</name>
    <dbReference type="NCBI Taxonomy" id="2201895"/>
    <lineage>
        <taxon>Bacteria</taxon>
        <taxon>Pseudomonadati</taxon>
        <taxon>Bacteroidota</taxon>
        <taxon>Flavobacteriia</taxon>
        <taxon>Flavobacteriales</taxon>
        <taxon>Flavobacteriaceae</taxon>
        <taxon>Flagellimonas</taxon>
    </lineage>
</organism>
<sequence length="411" mass="48650">MTDNPFTSETFTDIWFNSFGKNGSIISIPGIKDMAFYKEHSGLFINIGKTHTKGVRYSNENIISLQGKTCLIYDVPSYLNCPTTLPVKGGKLKKIAQYPGFLIELSQFASLQDFMHRKFKKNSRYKLKKYSRKLEECFDIKSVMYIGEMDRNRFDEIFEKFRVLLEKRFQRKGEHNNNLDKEEWNFYKQVAYPMVQKKEAGLFVIFDRNEPIAITLNYFSKDIIFDAITVFDTDYAKFHLGSVNIMYLIQWGIENKFKTLDFSKGYFDYKVRWATRQYDFEYHILYDPKSLMSTIRAAVMSNFFTLKQYLREKNLNLLLNKIHFLFYNGKPNIVNTIDCIDRKFLFKDFDMKKNVAKTKINGYGPEIKKILFEFLYLYGEAAKDVIVFNISDVGKQYLFQGKKTIKKVFLY</sequence>
<gene>
    <name evidence="2" type="ORF">DKG77_09605</name>
</gene>
<accession>A0A316KZL4</accession>
<dbReference type="InterPro" id="IPR038740">
    <property type="entry name" value="BioF2-like_GNAT_dom"/>
</dbReference>
<evidence type="ECO:0000259" key="1">
    <source>
        <dbReference type="Pfam" id="PF13480"/>
    </source>
</evidence>
<dbReference type="SUPFAM" id="SSF55729">
    <property type="entry name" value="Acyl-CoA N-acyltransferases (Nat)"/>
    <property type="match status" value="1"/>
</dbReference>
<reference evidence="2 3" key="1">
    <citation type="submission" date="2018-05" db="EMBL/GenBank/DDBJ databases">
        <title>Complete genome sequence of Flagellimonas aquimarina ECD12 isolated from seaweed Ecklonia cava.</title>
        <authorList>
            <person name="Choi S."/>
            <person name="Seong C."/>
        </authorList>
    </citation>
    <scope>NUCLEOTIDE SEQUENCE [LARGE SCALE GENOMIC DNA]</scope>
    <source>
        <strain evidence="2 3">ECD12</strain>
    </source>
</reference>
<dbReference type="EMBL" id="QGEG01000002">
    <property type="protein sequence ID" value="PWL38508.1"/>
    <property type="molecule type" value="Genomic_DNA"/>
</dbReference>
<protein>
    <recommendedName>
        <fullName evidence="1">BioF2-like acetyltransferase domain-containing protein</fullName>
    </recommendedName>
</protein>
<dbReference type="OrthoDB" id="1422531at2"/>
<evidence type="ECO:0000313" key="2">
    <source>
        <dbReference type="EMBL" id="PWL38508.1"/>
    </source>
</evidence>
<dbReference type="Pfam" id="PF13480">
    <property type="entry name" value="Acetyltransf_6"/>
    <property type="match status" value="1"/>
</dbReference>
<name>A0A316KZL4_9FLAO</name>
<dbReference type="Proteomes" id="UP000245762">
    <property type="component" value="Unassembled WGS sequence"/>
</dbReference>
<dbReference type="Gene3D" id="3.40.630.30">
    <property type="match status" value="1"/>
</dbReference>